<feature type="transmembrane region" description="Helical" evidence="1">
    <location>
        <begin position="64"/>
        <end position="85"/>
    </location>
</feature>
<evidence type="ECO:0008006" key="5">
    <source>
        <dbReference type="Google" id="ProtNLM"/>
    </source>
</evidence>
<protein>
    <recommendedName>
        <fullName evidence="5">Multidrug transporter</fullName>
    </recommendedName>
</protein>
<organism evidence="3 4">
    <name type="scientific">Pseudomonas duriflava</name>
    <dbReference type="NCBI Taxonomy" id="459528"/>
    <lineage>
        <taxon>Bacteria</taxon>
        <taxon>Pseudomonadati</taxon>
        <taxon>Pseudomonadota</taxon>
        <taxon>Gammaproteobacteria</taxon>
        <taxon>Pseudomonadales</taxon>
        <taxon>Pseudomonadaceae</taxon>
        <taxon>Pseudomonas</taxon>
    </lineage>
</organism>
<dbReference type="OrthoDB" id="332175at2"/>
<sequence length="120" mass="12260">MSLFRTWVTTMTFLIALVGLAPAQAASSSVDEVSYNSGNPSYTTDANAPKGYAMIGDLLIARPLLIAATAIGAGAFVVSLPFTLLGGNVGEAGQALVVEPGKAAFVRCLGCTRSGYGKTE</sequence>
<keyword evidence="2" id="KW-0732">Signal</keyword>
<gene>
    <name evidence="3" type="ORF">IQ22_03415</name>
</gene>
<proteinExistence type="predicted"/>
<keyword evidence="1" id="KW-0812">Transmembrane</keyword>
<evidence type="ECO:0000313" key="3">
    <source>
        <dbReference type="EMBL" id="TWI52272.1"/>
    </source>
</evidence>
<evidence type="ECO:0000313" key="4">
    <source>
        <dbReference type="Proteomes" id="UP000316905"/>
    </source>
</evidence>
<comment type="caution">
    <text evidence="3">The sequence shown here is derived from an EMBL/GenBank/DDBJ whole genome shotgun (WGS) entry which is preliminary data.</text>
</comment>
<keyword evidence="4" id="KW-1185">Reference proteome</keyword>
<keyword evidence="1" id="KW-0472">Membrane</keyword>
<dbReference type="RefSeq" id="WP_145144035.1">
    <property type="nucleotide sequence ID" value="NZ_VLKY01000012.1"/>
</dbReference>
<feature type="chain" id="PRO_5021817895" description="Multidrug transporter" evidence="2">
    <location>
        <begin position="26"/>
        <end position="120"/>
    </location>
</feature>
<dbReference type="AlphaFoldDB" id="A0A562Q698"/>
<evidence type="ECO:0000256" key="2">
    <source>
        <dbReference type="SAM" id="SignalP"/>
    </source>
</evidence>
<keyword evidence="1" id="KW-1133">Transmembrane helix</keyword>
<name>A0A562Q698_9PSED</name>
<accession>A0A562Q698</accession>
<reference evidence="3 4" key="1">
    <citation type="journal article" date="2015" name="Stand. Genomic Sci.">
        <title>Genomic Encyclopedia of Bacterial and Archaeal Type Strains, Phase III: the genomes of soil and plant-associated and newly described type strains.</title>
        <authorList>
            <person name="Whitman W.B."/>
            <person name="Woyke T."/>
            <person name="Klenk H.P."/>
            <person name="Zhou Y."/>
            <person name="Lilburn T.G."/>
            <person name="Beck B.J."/>
            <person name="De Vos P."/>
            <person name="Vandamme P."/>
            <person name="Eisen J.A."/>
            <person name="Garrity G."/>
            <person name="Hugenholtz P."/>
            <person name="Kyrpides N.C."/>
        </authorList>
    </citation>
    <scope>NUCLEOTIDE SEQUENCE [LARGE SCALE GENOMIC DNA]</scope>
    <source>
        <strain evidence="3 4">CGMCC 1.6858</strain>
    </source>
</reference>
<evidence type="ECO:0000256" key="1">
    <source>
        <dbReference type="SAM" id="Phobius"/>
    </source>
</evidence>
<dbReference type="EMBL" id="VLKY01000012">
    <property type="protein sequence ID" value="TWI52272.1"/>
    <property type="molecule type" value="Genomic_DNA"/>
</dbReference>
<feature type="signal peptide" evidence="2">
    <location>
        <begin position="1"/>
        <end position="25"/>
    </location>
</feature>
<dbReference type="Proteomes" id="UP000316905">
    <property type="component" value="Unassembled WGS sequence"/>
</dbReference>